<keyword evidence="5 9" id="KW-0732">Signal</keyword>
<dbReference type="PROSITE" id="PS51257">
    <property type="entry name" value="PROKAR_LIPOPROTEIN"/>
    <property type="match status" value="1"/>
</dbReference>
<feature type="transmembrane region" description="Helical" evidence="8">
    <location>
        <begin position="3767"/>
        <end position="3787"/>
    </location>
</feature>
<dbReference type="PANTHER" id="PTHR11319:SF35">
    <property type="entry name" value="OUTER MEMBRANE PROTEIN PMPC-RELATED"/>
    <property type="match status" value="1"/>
</dbReference>
<dbReference type="Pfam" id="PF02415">
    <property type="entry name" value="Chlam_PMP"/>
    <property type="match status" value="1"/>
</dbReference>
<dbReference type="GeneID" id="24442143"/>
<keyword evidence="4" id="KW-0964">Secreted</keyword>
<comment type="subcellular location">
    <subcellularLocation>
        <location evidence="1">Cell envelope</location>
    </subcellularLocation>
    <subcellularLocation>
        <location evidence="2">Cell outer membrane</location>
    </subcellularLocation>
    <subcellularLocation>
        <location evidence="3">Secreted</location>
    </subcellularLocation>
</comment>
<protein>
    <submittedName>
        <fullName evidence="10">Transmembrane protein, putative</fullName>
    </submittedName>
</protein>
<dbReference type="GO" id="GO:0005576">
    <property type="term" value="C:extracellular region"/>
    <property type="evidence" value="ECO:0007669"/>
    <property type="project" value="UniProtKB-SubCell"/>
</dbReference>
<organism evidence="10 11">
    <name type="scientific">Tetrahymena thermophila (strain SB210)</name>
    <dbReference type="NCBI Taxonomy" id="312017"/>
    <lineage>
        <taxon>Eukaryota</taxon>
        <taxon>Sar</taxon>
        <taxon>Alveolata</taxon>
        <taxon>Ciliophora</taxon>
        <taxon>Intramacronucleata</taxon>
        <taxon>Oligohymenophorea</taxon>
        <taxon>Hymenostomatida</taxon>
        <taxon>Tetrahymenina</taxon>
        <taxon>Tetrahymenidae</taxon>
        <taxon>Tetrahymena</taxon>
    </lineage>
</organism>
<dbReference type="RefSeq" id="XP_012653577.1">
    <property type="nucleotide sequence ID" value="XM_012798123.1"/>
</dbReference>
<dbReference type="InParanoid" id="W7X970"/>
<feature type="transmembrane region" description="Helical" evidence="8">
    <location>
        <begin position="3717"/>
        <end position="3735"/>
    </location>
</feature>
<evidence type="ECO:0000256" key="1">
    <source>
        <dbReference type="ARBA" id="ARBA00004196"/>
    </source>
</evidence>
<name>W7X970_TETTS</name>
<evidence type="ECO:0000256" key="5">
    <source>
        <dbReference type="ARBA" id="ARBA00022729"/>
    </source>
</evidence>
<dbReference type="KEGG" id="tet:TTHERM_001312320"/>
<dbReference type="PANTHER" id="PTHR11319">
    <property type="entry name" value="G PROTEIN-COUPLED RECEPTOR-RELATED"/>
    <property type="match status" value="1"/>
</dbReference>
<dbReference type="SUPFAM" id="SSF51126">
    <property type="entry name" value="Pectin lyase-like"/>
    <property type="match status" value="1"/>
</dbReference>
<evidence type="ECO:0000256" key="2">
    <source>
        <dbReference type="ARBA" id="ARBA00004442"/>
    </source>
</evidence>
<keyword evidence="11" id="KW-1185">Reference proteome</keyword>
<proteinExistence type="predicted"/>
<feature type="chain" id="PRO_5004906611" evidence="9">
    <location>
        <begin position="20"/>
        <end position="3808"/>
    </location>
</feature>
<dbReference type="InterPro" id="IPR003368">
    <property type="entry name" value="POMP_repeat"/>
</dbReference>
<evidence type="ECO:0000256" key="7">
    <source>
        <dbReference type="ARBA" id="ARBA00023237"/>
    </source>
</evidence>
<dbReference type="EMBL" id="GG662657">
    <property type="protein sequence ID" value="EWS73887.1"/>
    <property type="molecule type" value="Genomic_DNA"/>
</dbReference>
<keyword evidence="7" id="KW-0998">Cell outer membrane</keyword>
<accession>W7X970</accession>
<evidence type="ECO:0000256" key="9">
    <source>
        <dbReference type="SAM" id="SignalP"/>
    </source>
</evidence>
<keyword evidence="8" id="KW-1133">Transmembrane helix</keyword>
<evidence type="ECO:0000256" key="3">
    <source>
        <dbReference type="ARBA" id="ARBA00004613"/>
    </source>
</evidence>
<evidence type="ECO:0000256" key="6">
    <source>
        <dbReference type="ARBA" id="ARBA00023136"/>
    </source>
</evidence>
<gene>
    <name evidence="10" type="ORF">TTHERM_001312320</name>
</gene>
<evidence type="ECO:0000313" key="10">
    <source>
        <dbReference type="EMBL" id="EWS73887.1"/>
    </source>
</evidence>
<dbReference type="Proteomes" id="UP000009168">
    <property type="component" value="Unassembled WGS sequence"/>
</dbReference>
<dbReference type="OrthoDB" id="296301at2759"/>
<feature type="signal peptide" evidence="9">
    <location>
        <begin position="1"/>
        <end position="19"/>
    </location>
</feature>
<keyword evidence="6 8" id="KW-0472">Membrane</keyword>
<reference evidence="11" key="1">
    <citation type="journal article" date="2006" name="PLoS Biol.">
        <title>Macronuclear genome sequence of the ciliate Tetrahymena thermophila, a model eukaryote.</title>
        <authorList>
            <person name="Eisen J.A."/>
            <person name="Coyne R.S."/>
            <person name="Wu M."/>
            <person name="Wu D."/>
            <person name="Thiagarajan M."/>
            <person name="Wortman J.R."/>
            <person name="Badger J.H."/>
            <person name="Ren Q."/>
            <person name="Amedeo P."/>
            <person name="Jones K.M."/>
            <person name="Tallon L.J."/>
            <person name="Delcher A.L."/>
            <person name="Salzberg S.L."/>
            <person name="Silva J.C."/>
            <person name="Haas B.J."/>
            <person name="Majoros W.H."/>
            <person name="Farzad M."/>
            <person name="Carlton J.M."/>
            <person name="Smith R.K. Jr."/>
            <person name="Garg J."/>
            <person name="Pearlman R.E."/>
            <person name="Karrer K.M."/>
            <person name="Sun L."/>
            <person name="Manning G."/>
            <person name="Elde N.C."/>
            <person name="Turkewitz A.P."/>
            <person name="Asai D.J."/>
            <person name="Wilkes D.E."/>
            <person name="Wang Y."/>
            <person name="Cai H."/>
            <person name="Collins K."/>
            <person name="Stewart B.A."/>
            <person name="Lee S.R."/>
            <person name="Wilamowska K."/>
            <person name="Weinberg Z."/>
            <person name="Ruzzo W.L."/>
            <person name="Wloga D."/>
            <person name="Gaertig J."/>
            <person name="Frankel J."/>
            <person name="Tsao C.-C."/>
            <person name="Gorovsky M.A."/>
            <person name="Keeling P.J."/>
            <person name="Waller R.F."/>
            <person name="Patron N.J."/>
            <person name="Cherry J.M."/>
            <person name="Stover N.A."/>
            <person name="Krieger C.J."/>
            <person name="del Toro C."/>
            <person name="Ryder H.F."/>
            <person name="Williamson S.C."/>
            <person name="Barbeau R.A."/>
            <person name="Hamilton E.P."/>
            <person name="Orias E."/>
        </authorList>
    </citation>
    <scope>NUCLEOTIDE SEQUENCE [LARGE SCALE GENOMIC DNA]</scope>
    <source>
        <strain evidence="11">SB210</strain>
    </source>
</reference>
<dbReference type="InterPro" id="IPR011050">
    <property type="entry name" value="Pectin_lyase_fold/virulence"/>
</dbReference>
<evidence type="ECO:0000256" key="4">
    <source>
        <dbReference type="ARBA" id="ARBA00022525"/>
    </source>
</evidence>
<sequence>MKLYLFTILLSQYLSIIICSCNQENQCFDQKQQTCKLVDGKEHIGKEKHYGYCVFDAIKYELIDFCKSDYEPVCMSQDRKSCIKVQNSDHIVAILYSGNVCVGLREYTSNFNLPQKLKYIKQGFCQDFNGQIKLGQAIQSVSSSFLCNNLEGEKFNKCRQKKSCYLVVTNKCIDINQVDGITSNGFCVFQNELYLDKVFCNESLCQIKNSQNQYSCISYFNSDIAGKTGDNYCIYQGQYFPKETLINCKDCFFKNSCVKMSSKNPAKLIDNTCAQLNTQNSVKCYTQFPACLSTSSTCLEVSSSNPNSVGLRTNEECAVANQYYSDLQKCSKDYCIKQSSGKKGCFVLDGSENAIGIDQNGNCVDSKTVATRCAQLPVVCFDSITQTCQQTVNYGSVDNGCSLNGQCFQMSPNLYVGRDTNNQCFKINSTPLSGTVKKCFNDPLTICLTSDNKQCIIYTNSSQYLGYIQSTGICAQNGQKTSNQALQIIVNLNQGYCQDSQFKIQKLLNPYVGRDSVNQLCLQQSTQSSQIEFCVQGYCVANNKCQPVGFDKKLIAKLSNQQCGLDQIPGAIECAFQSLDGQDTSGNCLKRGQFTQRIRKCQQNHCQTINSDSYIACLYLDGSTKQVGIAANGLCLDINQAPAIRCTDQVNYICYDQDTKTCICINLPSRINYCKFQGTCYQMNLNQYVGRDANFNCLTSGKTPSIGLVQNCLNDPQNICQKSDQLQCIYYTNKQWKNTYLGFINSSGYCAQENQATSSLQKQFEIITNFDSNYCQDDSYIIRKINTSYGGREVKYQRCLKAFNLPISQIDFCFKGYCIQSNECKQIGFDGKLISKLQNGQCAIDRQYPAVECAYNTLDTCLYNNMCYWLTEQDAFASGIDQNGNCLTRGVFSIIFKKCQSNHCFKIYPNFQSSQDGKGCFLLDGSQGQAGITSLGQCLAINTSPACRCTNKTNSICYDPATQTCQNTINYGSIGKGCILNSQCYQFSIQQYIGRDLELQCLVNNQITSQVDICFNEVNDVCLTNNDYQQFCVLYPQSQKYLGYISENKRCAIQDQIAYQNGILANLVNLKANFCQDVNGYIRALNKTQYVGVSKQNYQCLTVKQTSTNNIIQCYSGFCLNVNFCQAYDDTYIGKASNQTCLKVGQPQSIECAVNYCIEPNTQSCMLINDNDPNLSGVQGDYKCAVLGQYYTQILQCSSKYCIDYQDPDDPTTQPGCFLWDASIQRIGIDKNGYCTYQDQPNAIKCMPGQFCLNTLFGNSCQSLLLSFDQNRFSRERITGICLPYLDPKYIQGGDIETCVDGSCFYIDQVQKKNFCLSQGIYALGDFIVGIDTLGQCIIKNQITRVQIKSCLGLTYCALDIGGGNYKCQMLQLSDPQYPNLAYQAKNANQTCQDLNKENSIGCLDGLYCINQQTNNKCEIMDSSDSNKIGRNFFNHQCLPQGAQVAIICQQQYCISLGACIPLSDINPGQENVTQRCLQEQQYGQNGASNCYKNGYCLLTDPLTNKASCFKLDFSNPNAIGIQKDTQLCLQMGQPKAIMCAVEKYCLDQATNTCQLINTKNGMCIDKNGFCVQNGSCFNCELNQCLSQSNKNTCQDLLQPSITYCKDSQGFCQNLDSGLCDICPDNYCFINKLCLNYKSLLKLINNGQCFEQIKKLKTCVIQNLNVPNQNGNMNCMNNQSFCQDISINNNECLSCPMYFINPGDQKCYSLEQKLEHSPDSQQVYFGMQLIYVKQDCYDQNFCLVNQSLKCPQGCYSCNSLSFCTQCIEGYFLYQESQTKSVCIKCFNQQPPNQDLNLSPYYKQIPTYQCIDCSSEYSLWQQSQSKYKTCQNYILQLDQNLQVVFSKYQTVNFLVQSTLGSYSITQYQSVLCPEGCFQCIQESNSKATCIKCQVQYVQNGNICEKCPDNCNYCQYAAILNGKAVFKSQIDINKINQFSFVKICLECKPKYLVSYDLLSCVQCGLNCDQCQYDNNDEVLNYNIDQLTVLSYNQFKTKKYIKKCLQCPKQYFVSFDGQSCVQQTLNCDYNSFKIVQDTQIYDLTEEIWLFVGSQQQNISINKICKSCSQGYTLASDQIKCEYGCQSLSQQSLCNNCYTTLSFEVQCQFCSNGQILNQVFNPPRCQDDLCKNNILGCTECYKYLDSSLMLNNQVYQCTKCQDQLSIPSIYGCIKCPEGCSKCYEGTSTFNFTSQLIYKRDSITIQDRLDYKNKNYKLICTGCLDGYYFDQQFKKCILIQCGQNCLKCILINKKPQCIQCNYDKLINQISSLQYFVGMFYYKQNQIYNPQQMITLTSSGDDCQICPLLCETCVNQSNVSKNPLYIYDAQCLSCKKTLDKSYILQNYSITYDKSRRKCYLCQKSEQGCYYKKQKIIYAQCLDLSSRLGDGSQKEPINFNRLNEVNLNQFIINELEFDQAVIFYNELQVKELEVLLIFVDNICQDLKPQNFTITLKEKFRTLSTILNITTLYSNFAVDFQQQDVFTVQGFDKIFIQNVIFQQQKTDNKFGVSIKDDSLNTFQLINCQFHQKELIQNKRLLFLDISSIQQTNITLEQVIFQNVKVLDQQPLINCLSSKQNSQLFLRIISTTLLNVQFNQSKLIKIDMQSIQVEMQNLLIRSSIFDQETLLIDVRYNNQPNQIINIYFQNITFENSSFNHRSQILNSNILNYLSIINLTFNQCTFYQSQKELIPLIISNQFNVSQIYIISNKVTNYNFMQQEDSRLNIINQTSYFEQIHILDNIVKIDSYFLLDFQTDKNYNITLNGIIIQRNQFYSEVTSIIIQLIKLNTVIVNNISLADNDEFLFLKTENIFNVTISQINLQSTDQQFLTPQICNLKQTSQQINIKDIFQQGIKVSKELFIIENNIIQKQISPLEITIKNVISNQIMLVFKDNNEDISIFSIISKQISNIQIENVQFSGFQEDILNNKSILGKVSQGFYFDAPTVAVNLYNSSFNELNVKNQFGWINGQILSININYCNFTNQQSYLNIKTSRLGGFLNIISQVLHIYNSKFINGNAQIGGAVYWIAQNKGNFSSIDSEYLSNIAFSSEDFETQGGAIFVNGQLSQGFDIYIFKSNFSNNFAFSQGGAIQIQPSFYFKTAITIKMSHFINNFSLCRGSNINIQNQSNSKSYIILGSLVITSQIKYFIEAIDILQNIISKQDWLQINLVDSSLIYIQKAHDVEIISSTFQLSAGTSYDFQNSENLKFIFQKILIIQEAINFYDVQNIYQDSYFLSNMITAIGIQYFYIYDTLIQNNRNILDKMYNQRQDAQSAVFYNSLSSYIYKLNVANNICQYCVFGTIQIASSKLQILNSTFYSNIAYNGPGLYLEQAQQQFASSINAQQVFQDNLVIINSKFINNKANLNGGAIYLKQSSMFIYETIFDQNKASQYGGAIFLENAQNYILINLISLSSCIFTQNQASFGGALGSTTGQRVNRFSNNTYQNNKASQYGDNIQTSPTKFSASINGKPLSDSNILQIQNHLGGQLQENIILRLCSDQNQEILNIPKYSFLQITILEGNGYLSQNKIYSSNGEFNLTQQIKVYGNFNQQLKLQITSDLIKVPILNPSQYIIGYNNYSLIIVIDMAQSCLIGQIPIKFQQKYDQCQDCKDTQYSFSISNQCQSCPHSLVKCFRNYIFLPSNLWRVNQQSIVLYPCKNCIGDIQISQLIQTGQLSPKHNDMNYYCKQGYLGALCEDCDRTGKYWGEAYFMKLDQKCSRCSDIRFTEVIYPLIISILAFIISIYLSQRLKYQVNLKIMTKVVYLLRYKKFYGYDASNVFSVIKVLIFQSSLIGIMFFYDSNIPKFVSQLFIDIVFTSYQ</sequence>
<evidence type="ECO:0000313" key="11">
    <source>
        <dbReference type="Proteomes" id="UP000009168"/>
    </source>
</evidence>
<keyword evidence="8 10" id="KW-0812">Transmembrane</keyword>
<evidence type="ECO:0000256" key="8">
    <source>
        <dbReference type="SAM" id="Phobius"/>
    </source>
</evidence>